<reference evidence="1" key="1">
    <citation type="journal article" date="2021" name="Genome Biol. Evol.">
        <title>A High-Quality Reference Genome for a Parasitic Bivalve with Doubly Uniparental Inheritance (Bivalvia: Unionida).</title>
        <authorList>
            <person name="Smith C.H."/>
        </authorList>
    </citation>
    <scope>NUCLEOTIDE SEQUENCE</scope>
    <source>
        <strain evidence="1">CHS0354</strain>
    </source>
</reference>
<name>A0AAE0W4X8_9BIVA</name>
<evidence type="ECO:0000313" key="2">
    <source>
        <dbReference type="Proteomes" id="UP001195483"/>
    </source>
</evidence>
<comment type="caution">
    <text evidence="1">The sequence shown here is derived from an EMBL/GenBank/DDBJ whole genome shotgun (WGS) entry which is preliminary data.</text>
</comment>
<dbReference type="AlphaFoldDB" id="A0AAE0W4X8"/>
<organism evidence="1 2">
    <name type="scientific">Potamilus streckersoni</name>
    <dbReference type="NCBI Taxonomy" id="2493646"/>
    <lineage>
        <taxon>Eukaryota</taxon>
        <taxon>Metazoa</taxon>
        <taxon>Spiralia</taxon>
        <taxon>Lophotrochozoa</taxon>
        <taxon>Mollusca</taxon>
        <taxon>Bivalvia</taxon>
        <taxon>Autobranchia</taxon>
        <taxon>Heteroconchia</taxon>
        <taxon>Palaeoheterodonta</taxon>
        <taxon>Unionida</taxon>
        <taxon>Unionoidea</taxon>
        <taxon>Unionidae</taxon>
        <taxon>Ambleminae</taxon>
        <taxon>Lampsilini</taxon>
        <taxon>Potamilus</taxon>
    </lineage>
</organism>
<accession>A0AAE0W4X8</accession>
<dbReference type="Proteomes" id="UP001195483">
    <property type="component" value="Unassembled WGS sequence"/>
</dbReference>
<protein>
    <submittedName>
        <fullName evidence="1">Uncharacterized protein</fullName>
    </submittedName>
</protein>
<keyword evidence="2" id="KW-1185">Reference proteome</keyword>
<reference evidence="1" key="2">
    <citation type="journal article" date="2021" name="Genome Biol. Evol.">
        <title>Developing a high-quality reference genome for a parasitic bivalve with doubly uniparental inheritance (Bivalvia: Unionida).</title>
        <authorList>
            <person name="Smith C.H."/>
        </authorList>
    </citation>
    <scope>NUCLEOTIDE SEQUENCE</scope>
    <source>
        <strain evidence="1">CHS0354</strain>
        <tissue evidence="1">Mantle</tissue>
    </source>
</reference>
<gene>
    <name evidence="1" type="ORF">CHS0354_038249</name>
</gene>
<dbReference type="EMBL" id="JAEAOA010002230">
    <property type="protein sequence ID" value="KAK3601681.1"/>
    <property type="molecule type" value="Genomic_DNA"/>
</dbReference>
<evidence type="ECO:0000313" key="1">
    <source>
        <dbReference type="EMBL" id="KAK3601681.1"/>
    </source>
</evidence>
<sequence>MNVAFSVIPEYEMNVTLLVIPVDEMNVAFSVITVDEMNVAFSVITVDEMNVAILVVLKYDMSVAFSDSRDNGKLAKLPISVCGKAFQSRGSVVLVSRFLSRAAVYSISCAENNNDTIFYLFLSRNAVEIVFITKNPLSSFLLLRFLLLCNNFFFQMNGENDLNGDYTC</sequence>
<proteinExistence type="predicted"/>
<reference evidence="1" key="3">
    <citation type="submission" date="2023-05" db="EMBL/GenBank/DDBJ databases">
        <authorList>
            <person name="Smith C.H."/>
        </authorList>
    </citation>
    <scope>NUCLEOTIDE SEQUENCE</scope>
    <source>
        <strain evidence="1">CHS0354</strain>
        <tissue evidence="1">Mantle</tissue>
    </source>
</reference>